<evidence type="ECO:0000256" key="5">
    <source>
        <dbReference type="ARBA" id="ARBA00022801"/>
    </source>
</evidence>
<dbReference type="GO" id="GO:0006508">
    <property type="term" value="P:proteolysis"/>
    <property type="evidence" value="ECO:0007669"/>
    <property type="project" value="UniProtKB-KW"/>
</dbReference>
<name>A0A9P3M0H6_9FUNG</name>
<keyword evidence="11" id="KW-1185">Reference proteome</keyword>
<keyword evidence="6 7" id="KW-0788">Thiol protease</keyword>
<evidence type="ECO:0000313" key="11">
    <source>
        <dbReference type="Proteomes" id="UP000827284"/>
    </source>
</evidence>
<feature type="region of interest" description="Disordered" evidence="8">
    <location>
        <begin position="412"/>
        <end position="600"/>
    </location>
</feature>
<feature type="compositionally biased region" description="Basic and acidic residues" evidence="8">
    <location>
        <begin position="503"/>
        <end position="522"/>
    </location>
</feature>
<dbReference type="InterPro" id="IPR018200">
    <property type="entry name" value="USP_CS"/>
</dbReference>
<reference evidence="10" key="1">
    <citation type="submission" date="2021-11" db="EMBL/GenBank/DDBJ databases">
        <authorList>
            <person name="Herlambang A."/>
            <person name="Guo Y."/>
            <person name="Takashima Y."/>
            <person name="Nishizawa T."/>
        </authorList>
    </citation>
    <scope>NUCLEOTIDE SEQUENCE</scope>
    <source>
        <strain evidence="10">E1425</strain>
    </source>
</reference>
<gene>
    <name evidence="10" type="ORF">EMPS_09678</name>
</gene>
<evidence type="ECO:0000256" key="3">
    <source>
        <dbReference type="ARBA" id="ARBA00022670"/>
    </source>
</evidence>
<evidence type="ECO:0000256" key="7">
    <source>
        <dbReference type="RuleBase" id="RU366025"/>
    </source>
</evidence>
<proteinExistence type="inferred from homology"/>
<keyword evidence="4 7" id="KW-0833">Ubl conjugation pathway</keyword>
<feature type="compositionally biased region" description="Polar residues" evidence="8">
    <location>
        <begin position="412"/>
        <end position="430"/>
    </location>
</feature>
<dbReference type="PROSITE" id="PS50235">
    <property type="entry name" value="USP_3"/>
    <property type="match status" value="1"/>
</dbReference>
<dbReference type="GO" id="GO:0004843">
    <property type="term" value="F:cysteine-type deubiquitinase activity"/>
    <property type="evidence" value="ECO:0007669"/>
    <property type="project" value="UniProtKB-UniRule"/>
</dbReference>
<evidence type="ECO:0000256" key="2">
    <source>
        <dbReference type="ARBA" id="ARBA00009085"/>
    </source>
</evidence>
<comment type="similarity">
    <text evidence="2 7">Belongs to the peptidase C19 family.</text>
</comment>
<comment type="caution">
    <text evidence="10">The sequence shown here is derived from an EMBL/GenBank/DDBJ whole genome shotgun (WGS) entry which is preliminary data.</text>
</comment>
<feature type="region of interest" description="Disordered" evidence="8">
    <location>
        <begin position="790"/>
        <end position="812"/>
    </location>
</feature>
<dbReference type="InterPro" id="IPR038765">
    <property type="entry name" value="Papain-like_cys_pep_sf"/>
</dbReference>
<dbReference type="PROSITE" id="PS00973">
    <property type="entry name" value="USP_2"/>
    <property type="match status" value="1"/>
</dbReference>
<feature type="compositionally biased region" description="Basic and acidic residues" evidence="8">
    <location>
        <begin position="621"/>
        <end position="655"/>
    </location>
</feature>
<evidence type="ECO:0000256" key="8">
    <source>
        <dbReference type="SAM" id="MobiDB-lite"/>
    </source>
</evidence>
<evidence type="ECO:0000256" key="1">
    <source>
        <dbReference type="ARBA" id="ARBA00000707"/>
    </source>
</evidence>
<reference evidence="10" key="2">
    <citation type="journal article" date="2022" name="Microbiol. Resour. Announc.">
        <title>Whole-Genome Sequence of Entomortierella parvispora E1425, a Mucoromycotan Fungus Associated with Burkholderiaceae-Related Endosymbiotic Bacteria.</title>
        <authorList>
            <person name="Herlambang A."/>
            <person name="Guo Y."/>
            <person name="Takashima Y."/>
            <person name="Narisawa K."/>
            <person name="Ohta H."/>
            <person name="Nishizawa T."/>
        </authorList>
    </citation>
    <scope>NUCLEOTIDE SEQUENCE</scope>
    <source>
        <strain evidence="10">E1425</strain>
    </source>
</reference>
<protein>
    <recommendedName>
        <fullName evidence="7">Ubiquitin carboxyl-terminal hydrolase</fullName>
        <ecNumber evidence="7">3.4.19.12</ecNumber>
    </recommendedName>
</protein>
<sequence length="812" mass="90625">MVSMSVDAHLLKKNNSAFHARRIQFKESTRLDLKQERLKKKYRPVNAPLDSSLANGSAAPLPVPYSGGVSSTSSSTVTEDPNGFRLPAKILFSKEKVQLAWPSPRPIGPGLNNLGNTCFLNSVLQCLTYTAPLTNYLLSNQHTNSCKSSNFCMMCMMEKHVVRCFNHNMNEAIAPKLIVGRLRNIGKQFRIGRQEDSHEFARYLIDALQKSCLVGYDSKLDNRIKETTIIHQIFGGYFQSQVKCMKCGHESNTFETYLDVSLDIRGAESVQRAFRDYTKAEILSKGNQYKCDKCRVLVDARKQMTIYDAPKILCVHLKRFTFTGQKINRHVRFEPTLELNSVMSTNKKHPNLHYSLYAVLVHAGGSCHSGHYYCYVKSSNGTWYSMNDSHVSTVSLQTVLSQNAYMLFYTQDKSGTPSKTTPNGTSSQKAANGVANGHRQGSTPAQVKRPRLDDDEIGAKVERFTAPKEKRVKTSEDSTVNTQELSKEERLRLKKERKRAKKLEKLKASRAAETDSAAKNDYELATTYSGSKSTPSSSSPSPSQPKSIFGVPVVQSALSAPSKSPLADLDSLMAPKMPNGSSSVAAKVSKPSNISIPSRPMSDWKVVEGSIKSPVAEEMRLLQLKDQKKKQKSEYKDRESEQNAVDEKDSDEGSPRVEQGGWTVKPRTISSQAIVVEHNEASTSKREKLQALIAREAEVSKSAEVKESILGEVKHMLGSKVSTWEEPSYELTKAREEVLRTLKPKHHRPDAYDVDYDRGKVKKVKTKNIMDGVAVGAKVGNKFQKEQDVRNLVKPKFKKNKKNSGKKLPNAL</sequence>
<dbReference type="GO" id="GO:0005829">
    <property type="term" value="C:cytosol"/>
    <property type="evidence" value="ECO:0007669"/>
    <property type="project" value="TreeGrafter"/>
</dbReference>
<dbReference type="CDD" id="cd02661">
    <property type="entry name" value="Peptidase_C19E"/>
    <property type="match status" value="1"/>
</dbReference>
<dbReference type="AlphaFoldDB" id="A0A9P3M0H6"/>
<dbReference type="FunFam" id="3.90.70.10:FF:000119">
    <property type="entry name" value="Ubiquitin specific peptidase 36"/>
    <property type="match status" value="1"/>
</dbReference>
<accession>A0A9P3M0H6</accession>
<evidence type="ECO:0000259" key="9">
    <source>
        <dbReference type="PROSITE" id="PS50235"/>
    </source>
</evidence>
<keyword evidence="5 7" id="KW-0378">Hydrolase</keyword>
<feature type="compositionally biased region" description="Low complexity" evidence="8">
    <location>
        <begin position="556"/>
        <end position="567"/>
    </location>
</feature>
<feature type="region of interest" description="Disordered" evidence="8">
    <location>
        <begin position="621"/>
        <end position="665"/>
    </location>
</feature>
<dbReference type="PROSITE" id="PS00972">
    <property type="entry name" value="USP_1"/>
    <property type="match status" value="1"/>
</dbReference>
<dbReference type="SUPFAM" id="SSF54001">
    <property type="entry name" value="Cysteine proteinases"/>
    <property type="match status" value="1"/>
</dbReference>
<feature type="compositionally biased region" description="Low complexity" evidence="8">
    <location>
        <begin position="529"/>
        <end position="547"/>
    </location>
</feature>
<dbReference type="InterPro" id="IPR050164">
    <property type="entry name" value="Peptidase_C19"/>
</dbReference>
<feature type="compositionally biased region" description="Basic residues" evidence="8">
    <location>
        <begin position="793"/>
        <end position="805"/>
    </location>
</feature>
<organism evidence="10 11">
    <name type="scientific">Entomortierella parvispora</name>
    <dbReference type="NCBI Taxonomy" id="205924"/>
    <lineage>
        <taxon>Eukaryota</taxon>
        <taxon>Fungi</taxon>
        <taxon>Fungi incertae sedis</taxon>
        <taxon>Mucoromycota</taxon>
        <taxon>Mortierellomycotina</taxon>
        <taxon>Mortierellomycetes</taxon>
        <taxon>Mortierellales</taxon>
        <taxon>Mortierellaceae</taxon>
        <taxon>Entomortierella</taxon>
    </lineage>
</organism>
<feature type="compositionally biased region" description="Low complexity" evidence="8">
    <location>
        <begin position="581"/>
        <end position="590"/>
    </location>
</feature>
<comment type="catalytic activity">
    <reaction evidence="1 7">
        <text>Thiol-dependent hydrolysis of ester, thioester, amide, peptide and isopeptide bonds formed by the C-terminal Gly of ubiquitin (a 76-residue protein attached to proteins as an intracellular targeting signal).</text>
        <dbReference type="EC" id="3.4.19.12"/>
    </reaction>
</comment>
<evidence type="ECO:0000313" key="10">
    <source>
        <dbReference type="EMBL" id="GJJ77319.1"/>
    </source>
</evidence>
<dbReference type="Pfam" id="PF00443">
    <property type="entry name" value="UCH"/>
    <property type="match status" value="1"/>
</dbReference>
<evidence type="ECO:0000256" key="6">
    <source>
        <dbReference type="ARBA" id="ARBA00022807"/>
    </source>
</evidence>
<dbReference type="EMBL" id="BQFW01000013">
    <property type="protein sequence ID" value="GJJ77319.1"/>
    <property type="molecule type" value="Genomic_DNA"/>
</dbReference>
<evidence type="ECO:0000256" key="4">
    <source>
        <dbReference type="ARBA" id="ARBA00022786"/>
    </source>
</evidence>
<dbReference type="Proteomes" id="UP000827284">
    <property type="component" value="Unassembled WGS sequence"/>
</dbReference>
<feature type="compositionally biased region" description="Basic residues" evidence="8">
    <location>
        <begin position="492"/>
        <end position="502"/>
    </location>
</feature>
<dbReference type="GO" id="GO:0005634">
    <property type="term" value="C:nucleus"/>
    <property type="evidence" value="ECO:0007669"/>
    <property type="project" value="TreeGrafter"/>
</dbReference>
<dbReference type="PANTHER" id="PTHR24006:SF758">
    <property type="entry name" value="UBIQUITIN CARBOXYL-TERMINAL HYDROLASE 36"/>
    <property type="match status" value="1"/>
</dbReference>
<dbReference type="EC" id="3.4.19.12" evidence="7"/>
<dbReference type="GO" id="GO:0016579">
    <property type="term" value="P:protein deubiquitination"/>
    <property type="evidence" value="ECO:0007669"/>
    <property type="project" value="InterPro"/>
</dbReference>
<keyword evidence="3 7" id="KW-0645">Protease</keyword>
<dbReference type="OrthoDB" id="420187at2759"/>
<dbReference type="InterPro" id="IPR001394">
    <property type="entry name" value="Peptidase_C19_UCH"/>
</dbReference>
<dbReference type="PANTHER" id="PTHR24006">
    <property type="entry name" value="UBIQUITIN CARBOXYL-TERMINAL HYDROLASE"/>
    <property type="match status" value="1"/>
</dbReference>
<dbReference type="Gene3D" id="3.90.70.10">
    <property type="entry name" value="Cysteine proteinases"/>
    <property type="match status" value="1"/>
</dbReference>
<feature type="domain" description="USP" evidence="9">
    <location>
        <begin position="109"/>
        <end position="412"/>
    </location>
</feature>
<feature type="compositionally biased region" description="Basic and acidic residues" evidence="8">
    <location>
        <begin position="457"/>
        <end position="476"/>
    </location>
</feature>
<dbReference type="InterPro" id="IPR028889">
    <property type="entry name" value="USP"/>
</dbReference>